<sequence>MWVILPKQPDPHTGTEDPLSSDPSGQEKRRKLWGDCPHPVSPTSAQWGLAHPRVGSLWGLFLVSPRYLVNLDPARTCPCTTSGSSGGHGHLPPRQASSTHLQPTWDV</sequence>
<feature type="compositionally biased region" description="Polar residues" evidence="1">
    <location>
        <begin position="95"/>
        <end position="107"/>
    </location>
</feature>
<protein>
    <submittedName>
        <fullName evidence="2">Uncharacterized protein</fullName>
    </submittedName>
</protein>
<evidence type="ECO:0000256" key="1">
    <source>
        <dbReference type="SAM" id="MobiDB-lite"/>
    </source>
</evidence>
<evidence type="ECO:0000313" key="3">
    <source>
        <dbReference type="Proteomes" id="UP001266305"/>
    </source>
</evidence>
<accession>A0ABQ9VST8</accession>
<reference evidence="2 3" key="1">
    <citation type="submission" date="2023-05" db="EMBL/GenBank/DDBJ databases">
        <title>B98-5 Cell Line De Novo Hybrid Assembly: An Optical Mapping Approach.</title>
        <authorList>
            <person name="Kananen K."/>
            <person name="Auerbach J.A."/>
            <person name="Kautto E."/>
            <person name="Blachly J.S."/>
        </authorList>
    </citation>
    <scope>NUCLEOTIDE SEQUENCE [LARGE SCALE GENOMIC DNA]</scope>
    <source>
        <strain evidence="2">B95-8</strain>
        <tissue evidence="2">Cell line</tissue>
    </source>
</reference>
<feature type="region of interest" description="Disordered" evidence="1">
    <location>
        <begin position="1"/>
        <end position="37"/>
    </location>
</feature>
<name>A0ABQ9VST8_SAGOE</name>
<keyword evidence="3" id="KW-1185">Reference proteome</keyword>
<evidence type="ECO:0000313" key="2">
    <source>
        <dbReference type="EMBL" id="KAK2112442.1"/>
    </source>
</evidence>
<gene>
    <name evidence="2" type="ORF">P7K49_012189</name>
</gene>
<organism evidence="2 3">
    <name type="scientific">Saguinus oedipus</name>
    <name type="common">Cotton-top tamarin</name>
    <name type="synonym">Oedipomidas oedipus</name>
    <dbReference type="NCBI Taxonomy" id="9490"/>
    <lineage>
        <taxon>Eukaryota</taxon>
        <taxon>Metazoa</taxon>
        <taxon>Chordata</taxon>
        <taxon>Craniata</taxon>
        <taxon>Vertebrata</taxon>
        <taxon>Euteleostomi</taxon>
        <taxon>Mammalia</taxon>
        <taxon>Eutheria</taxon>
        <taxon>Euarchontoglires</taxon>
        <taxon>Primates</taxon>
        <taxon>Haplorrhini</taxon>
        <taxon>Platyrrhini</taxon>
        <taxon>Cebidae</taxon>
        <taxon>Callitrichinae</taxon>
        <taxon>Saguinus</taxon>
    </lineage>
</organism>
<proteinExistence type="predicted"/>
<feature type="region of interest" description="Disordered" evidence="1">
    <location>
        <begin position="80"/>
        <end position="107"/>
    </location>
</feature>
<dbReference type="EMBL" id="JASSZA010000005">
    <property type="protein sequence ID" value="KAK2112442.1"/>
    <property type="molecule type" value="Genomic_DNA"/>
</dbReference>
<comment type="caution">
    <text evidence="2">The sequence shown here is derived from an EMBL/GenBank/DDBJ whole genome shotgun (WGS) entry which is preliminary data.</text>
</comment>
<dbReference type="Proteomes" id="UP001266305">
    <property type="component" value="Unassembled WGS sequence"/>
</dbReference>